<evidence type="ECO:0000256" key="1">
    <source>
        <dbReference type="SAM" id="MobiDB-lite"/>
    </source>
</evidence>
<keyword evidence="3" id="KW-1185">Reference proteome</keyword>
<feature type="compositionally biased region" description="Basic and acidic residues" evidence="1">
    <location>
        <begin position="53"/>
        <end position="82"/>
    </location>
</feature>
<dbReference type="AlphaFoldDB" id="A0A6A5R7S0"/>
<protein>
    <submittedName>
        <fullName evidence="2">Uncharacterized protein</fullName>
    </submittedName>
</protein>
<feature type="region of interest" description="Disordered" evidence="1">
    <location>
        <begin position="53"/>
        <end position="127"/>
    </location>
</feature>
<name>A0A6A5R7S0_9PLEO</name>
<sequence>MAAQHRREGKHAVKDGDLTNTRYDENDRGQLLAAVKDAGCYIKDDKKSVMARKLAEYDQKKLYEERRSAHERREKEEARQQEMENATQAQRDRRRARAKRNEERAISYECGEEVSSNSDDTDEDHDICDAGGEALSDEIWEDTCSETTIRSRNLPLRLGCRLQLFEWPYLDPPQHSPPSDLEAKSHPAPLAYTSLKLVTTTTHEKITLPGKSYLAGVDPDFVPLLSPRTRTAARHRHMLNQFSHAVIEPGALWARRTAIQGWNGRMYFSLPPQSHHDKKNTRLDDVYHKRHTANAKPLHPTPGAADVREDRRNRFERRVNNKRKRMAEVYEASLWEPLALGYMPSYLNWELGGQLSDASDTHKTLASPWYVRFQRCNVPHYYFWSLESEWSDPTISDPSWSAEVFKQHNIETAKCRSQNPQCTKFRVRKLTSLPTHSAAAAESFQTPVPRCEDDLLAHGLRAIFATYAALARSTGMQKAWATFTRQLPCLFPSGELPRAPPAQPRKDMCLADKMAALLSGGDGALYSGKEAWARDGDEAWDVVVGAADAHVLMSDGDSSTASCRSLSHVEHAEHGDDGEEALHRRDSMDILQIPSSSETRIWTWLSAVEPTNSPPSTPLPASPNSKDCHPVCPLPLPPATSLTCPFCSHNWRATPYWERAAHMLSHSHISPQRLTSISDVNVAGKGCNRRYSLFSQRTLRSYHAKFGRGRETARGDCARGLVGDLAESTREVVVAPFLVGVRKCGRETSPYSKERKRAKTMRDLQVGCEQGRGGRGWMLERTQSDFGDER</sequence>
<evidence type="ECO:0000313" key="3">
    <source>
        <dbReference type="Proteomes" id="UP000800082"/>
    </source>
</evidence>
<dbReference type="OrthoDB" id="3791520at2759"/>
<feature type="compositionally biased region" description="Basic and acidic residues" evidence="1">
    <location>
        <begin position="10"/>
        <end position="28"/>
    </location>
</feature>
<reference evidence="2" key="1">
    <citation type="journal article" date="2020" name="Stud. Mycol.">
        <title>101 Dothideomycetes genomes: a test case for predicting lifestyles and emergence of pathogens.</title>
        <authorList>
            <person name="Haridas S."/>
            <person name="Albert R."/>
            <person name="Binder M."/>
            <person name="Bloem J."/>
            <person name="Labutti K."/>
            <person name="Salamov A."/>
            <person name="Andreopoulos B."/>
            <person name="Baker S."/>
            <person name="Barry K."/>
            <person name="Bills G."/>
            <person name="Bluhm B."/>
            <person name="Cannon C."/>
            <person name="Castanera R."/>
            <person name="Culley D."/>
            <person name="Daum C."/>
            <person name="Ezra D."/>
            <person name="Gonzalez J."/>
            <person name="Henrissat B."/>
            <person name="Kuo A."/>
            <person name="Liang C."/>
            <person name="Lipzen A."/>
            <person name="Lutzoni F."/>
            <person name="Magnuson J."/>
            <person name="Mondo S."/>
            <person name="Nolan M."/>
            <person name="Ohm R."/>
            <person name="Pangilinan J."/>
            <person name="Park H.-J."/>
            <person name="Ramirez L."/>
            <person name="Alfaro M."/>
            <person name="Sun H."/>
            <person name="Tritt A."/>
            <person name="Yoshinaga Y."/>
            <person name="Zwiers L.-H."/>
            <person name="Turgeon B."/>
            <person name="Goodwin S."/>
            <person name="Spatafora J."/>
            <person name="Crous P."/>
            <person name="Grigoriev I."/>
        </authorList>
    </citation>
    <scope>NUCLEOTIDE SEQUENCE</scope>
    <source>
        <strain evidence="2">CBS 183.55</strain>
    </source>
</reference>
<proteinExistence type="predicted"/>
<accession>A0A6A5R7S0</accession>
<organism evidence="2 3">
    <name type="scientific">Didymella exigua CBS 183.55</name>
    <dbReference type="NCBI Taxonomy" id="1150837"/>
    <lineage>
        <taxon>Eukaryota</taxon>
        <taxon>Fungi</taxon>
        <taxon>Dikarya</taxon>
        <taxon>Ascomycota</taxon>
        <taxon>Pezizomycotina</taxon>
        <taxon>Dothideomycetes</taxon>
        <taxon>Pleosporomycetidae</taxon>
        <taxon>Pleosporales</taxon>
        <taxon>Pleosporineae</taxon>
        <taxon>Didymellaceae</taxon>
        <taxon>Didymella</taxon>
    </lineage>
</organism>
<feature type="region of interest" description="Disordered" evidence="1">
    <location>
        <begin position="1"/>
        <end position="28"/>
    </location>
</feature>
<dbReference type="RefSeq" id="XP_033443632.1">
    <property type="nucleotide sequence ID" value="XM_033589343.1"/>
</dbReference>
<dbReference type="Proteomes" id="UP000800082">
    <property type="component" value="Unassembled WGS sequence"/>
</dbReference>
<dbReference type="EMBL" id="ML979006">
    <property type="protein sequence ID" value="KAF1923379.1"/>
    <property type="molecule type" value="Genomic_DNA"/>
</dbReference>
<gene>
    <name evidence="2" type="ORF">M421DRAFT_326979</name>
</gene>
<dbReference type="GeneID" id="54346990"/>
<evidence type="ECO:0000313" key="2">
    <source>
        <dbReference type="EMBL" id="KAF1923379.1"/>
    </source>
</evidence>